<keyword evidence="2" id="KW-1185">Reference proteome</keyword>
<evidence type="ECO:0008006" key="3">
    <source>
        <dbReference type="Google" id="ProtNLM"/>
    </source>
</evidence>
<accession>A0ABN3HF49</accession>
<gene>
    <name evidence="1" type="ORF">GCM10010170_084540</name>
</gene>
<dbReference type="Proteomes" id="UP001501444">
    <property type="component" value="Unassembled WGS sequence"/>
</dbReference>
<sequence length="198" mass="20877">MPDDAVVLQLLAETPDLSGILRELIDFDVEELAYAGAFAARLSSGESLQAIAVDGTGGRYFLVGAPAPARRVLFATSEGSAGLVGPSLAGALATMVAVPNWRDLLGFSGGGRLDEMRRAQAWLADGEQRRHPDLGELQVALATGLGLVLPDDPVFALWEAVSAADPDVDFIDDDDDEAAPWGSLFGAWTIERLMPRSG</sequence>
<protein>
    <recommendedName>
        <fullName evidence="3">SUKH-4 immunity protein of toxin-antitoxin system</fullName>
    </recommendedName>
</protein>
<proteinExistence type="predicted"/>
<name>A0ABN3HF49_9ACTN</name>
<organism evidence="1 2">
    <name type="scientific">Dactylosporangium salmoneum</name>
    <dbReference type="NCBI Taxonomy" id="53361"/>
    <lineage>
        <taxon>Bacteria</taxon>
        <taxon>Bacillati</taxon>
        <taxon>Actinomycetota</taxon>
        <taxon>Actinomycetes</taxon>
        <taxon>Micromonosporales</taxon>
        <taxon>Micromonosporaceae</taxon>
        <taxon>Dactylosporangium</taxon>
    </lineage>
</organism>
<reference evidence="1 2" key="1">
    <citation type="journal article" date="2019" name="Int. J. Syst. Evol. Microbiol.">
        <title>The Global Catalogue of Microorganisms (GCM) 10K type strain sequencing project: providing services to taxonomists for standard genome sequencing and annotation.</title>
        <authorList>
            <consortium name="The Broad Institute Genomics Platform"/>
            <consortium name="The Broad Institute Genome Sequencing Center for Infectious Disease"/>
            <person name="Wu L."/>
            <person name="Ma J."/>
        </authorList>
    </citation>
    <scope>NUCLEOTIDE SEQUENCE [LARGE SCALE GENOMIC DNA]</scope>
    <source>
        <strain evidence="1 2">JCM 3272</strain>
    </source>
</reference>
<evidence type="ECO:0000313" key="2">
    <source>
        <dbReference type="Proteomes" id="UP001501444"/>
    </source>
</evidence>
<dbReference type="EMBL" id="BAAARV010000084">
    <property type="protein sequence ID" value="GAA2378463.1"/>
    <property type="molecule type" value="Genomic_DNA"/>
</dbReference>
<evidence type="ECO:0000313" key="1">
    <source>
        <dbReference type="EMBL" id="GAA2378463.1"/>
    </source>
</evidence>
<dbReference type="RefSeq" id="WP_344618294.1">
    <property type="nucleotide sequence ID" value="NZ_BAAARV010000084.1"/>
</dbReference>
<comment type="caution">
    <text evidence="1">The sequence shown here is derived from an EMBL/GenBank/DDBJ whole genome shotgun (WGS) entry which is preliminary data.</text>
</comment>